<dbReference type="AlphaFoldDB" id="A0A8H6XWS9"/>
<comment type="caution">
    <text evidence="1">The sequence shown here is derived from an EMBL/GenBank/DDBJ whole genome shotgun (WGS) entry which is preliminary data.</text>
</comment>
<gene>
    <name evidence="1" type="ORF">MSAN_01752200</name>
</gene>
<sequence>MHAPTSAAAPACRKSAPFTLVLQSQSYSPASSLETRRWPRTWGWTRGGGKLWSSTHRWRRGVALDHGSNRSRALSLLVGGAPRVFTVRTCTTGVTLIEKEYFVPHAST</sequence>
<evidence type="ECO:0000313" key="2">
    <source>
        <dbReference type="Proteomes" id="UP000623467"/>
    </source>
</evidence>
<keyword evidence="2" id="KW-1185">Reference proteome</keyword>
<dbReference type="EMBL" id="JACAZH010000017">
    <property type="protein sequence ID" value="KAF7348001.1"/>
    <property type="molecule type" value="Genomic_DNA"/>
</dbReference>
<reference evidence="1" key="1">
    <citation type="submission" date="2020-05" db="EMBL/GenBank/DDBJ databases">
        <title>Mycena genomes resolve the evolution of fungal bioluminescence.</title>
        <authorList>
            <person name="Tsai I.J."/>
        </authorList>
    </citation>
    <scope>NUCLEOTIDE SEQUENCE</scope>
    <source>
        <strain evidence="1">160909Yilan</strain>
    </source>
</reference>
<evidence type="ECO:0000313" key="1">
    <source>
        <dbReference type="EMBL" id="KAF7348001.1"/>
    </source>
</evidence>
<accession>A0A8H6XWS9</accession>
<organism evidence="1 2">
    <name type="scientific">Mycena sanguinolenta</name>
    <dbReference type="NCBI Taxonomy" id="230812"/>
    <lineage>
        <taxon>Eukaryota</taxon>
        <taxon>Fungi</taxon>
        <taxon>Dikarya</taxon>
        <taxon>Basidiomycota</taxon>
        <taxon>Agaricomycotina</taxon>
        <taxon>Agaricomycetes</taxon>
        <taxon>Agaricomycetidae</taxon>
        <taxon>Agaricales</taxon>
        <taxon>Marasmiineae</taxon>
        <taxon>Mycenaceae</taxon>
        <taxon>Mycena</taxon>
    </lineage>
</organism>
<protein>
    <submittedName>
        <fullName evidence="1">Uncharacterized protein</fullName>
    </submittedName>
</protein>
<name>A0A8H6XWS9_9AGAR</name>
<proteinExistence type="predicted"/>
<dbReference type="Proteomes" id="UP000623467">
    <property type="component" value="Unassembled WGS sequence"/>
</dbReference>